<accession>A0ABY3LH98</accession>
<proteinExistence type="predicted"/>
<evidence type="ECO:0000313" key="2">
    <source>
        <dbReference type="Proteomes" id="UP000426772"/>
    </source>
</evidence>
<protein>
    <submittedName>
        <fullName evidence="1">Uncharacterized protein</fullName>
    </submittedName>
</protein>
<organism evidence="1 2">
    <name type="scientific">Pantoea vagans</name>
    <dbReference type="NCBI Taxonomy" id="470934"/>
    <lineage>
        <taxon>Bacteria</taxon>
        <taxon>Pseudomonadati</taxon>
        <taxon>Pseudomonadota</taxon>
        <taxon>Gammaproteobacteria</taxon>
        <taxon>Enterobacterales</taxon>
        <taxon>Erwiniaceae</taxon>
        <taxon>Pantoea</taxon>
    </lineage>
</organism>
<dbReference type="EMBL" id="RCNL01000003">
    <property type="protein sequence ID" value="TXL79001.1"/>
    <property type="molecule type" value="Genomic_DNA"/>
</dbReference>
<comment type="caution">
    <text evidence="1">The sequence shown here is derived from an EMBL/GenBank/DDBJ whole genome shotgun (WGS) entry which is preliminary data.</text>
</comment>
<evidence type="ECO:0000313" key="1">
    <source>
        <dbReference type="EMBL" id="TXL79001.1"/>
    </source>
</evidence>
<reference evidence="1 2" key="1">
    <citation type="submission" date="2018-10" db="EMBL/GenBank/DDBJ databases">
        <title>Draft genome sequence of Pantoea vagans isolated from corpses of the sugarcane aphid Melanaphis sacchari Zehntner.</title>
        <authorList>
            <person name="Toledo E."/>
            <person name="Pena G."/>
            <person name="Lozano L."/>
        </authorList>
    </citation>
    <scope>NUCLEOTIDE SEQUENCE [LARGE SCALE GENOMIC DNA]</scope>
    <source>
        <strain evidence="1 2">ET-90</strain>
    </source>
</reference>
<sequence length="79" mass="9442">MDRIEEFEKRNEIESRLNILKAGAKYLGADFKISEAFSNDRLPAQLLSFYKKADRFEEAREAIEWWISLPQELKIKYDQ</sequence>
<dbReference type="RefSeq" id="WP_147789093.1">
    <property type="nucleotide sequence ID" value="NZ_RCNL01000003.1"/>
</dbReference>
<dbReference type="Proteomes" id="UP000426772">
    <property type="component" value="Unassembled WGS sequence"/>
</dbReference>
<name>A0ABY3LH98_9GAMM</name>
<keyword evidence="2" id="KW-1185">Reference proteome</keyword>
<gene>
    <name evidence="1" type="ORF">D9O29_08805</name>
</gene>